<dbReference type="PANTHER" id="PTHR46880">
    <property type="entry name" value="RAS-ASSOCIATING DOMAIN-CONTAINING PROTEIN"/>
    <property type="match status" value="1"/>
</dbReference>
<name>A0A9D4MAM3_DREPO</name>
<gene>
    <name evidence="1" type="ORF">DPMN_035280</name>
</gene>
<protein>
    <submittedName>
        <fullName evidence="1">Uncharacterized protein</fullName>
    </submittedName>
</protein>
<evidence type="ECO:0000313" key="1">
    <source>
        <dbReference type="EMBL" id="KAH3872067.1"/>
    </source>
</evidence>
<keyword evidence="2" id="KW-1185">Reference proteome</keyword>
<dbReference type="Proteomes" id="UP000828390">
    <property type="component" value="Unassembled WGS sequence"/>
</dbReference>
<comment type="caution">
    <text evidence="1">The sequence shown here is derived from an EMBL/GenBank/DDBJ whole genome shotgun (WGS) entry which is preliminary data.</text>
</comment>
<sequence>MESDSDDDVMALSLFQVCRTYKFLFLTHFFSDIMSELALVSKALQLEKLSYSQLTGTIRTACCSIEQQYLVEKPSYGPDLREFLTTYETQETFHGVLIKRSHKDTRLPVAVSEFAEILLNSIQERFPKIEIWEAMMLFNPADFPSSTKDKADYGNKQISVLLKHFGKEIGGKSSPVCEEGALREFSLFKNYMFELKVSSFEGLANKILSQEEMWAKFPNMTGLFAICRTVNVGFQLKTS</sequence>
<reference evidence="1" key="1">
    <citation type="journal article" date="2019" name="bioRxiv">
        <title>The Genome of the Zebra Mussel, Dreissena polymorpha: A Resource for Invasive Species Research.</title>
        <authorList>
            <person name="McCartney M.A."/>
            <person name="Auch B."/>
            <person name="Kono T."/>
            <person name="Mallez S."/>
            <person name="Zhang Y."/>
            <person name="Obille A."/>
            <person name="Becker A."/>
            <person name="Abrahante J.E."/>
            <person name="Garbe J."/>
            <person name="Badalamenti J.P."/>
            <person name="Herman A."/>
            <person name="Mangelson H."/>
            <person name="Liachko I."/>
            <person name="Sullivan S."/>
            <person name="Sone E.D."/>
            <person name="Koren S."/>
            <person name="Silverstein K.A.T."/>
            <person name="Beckman K.B."/>
            <person name="Gohl D.M."/>
        </authorList>
    </citation>
    <scope>NUCLEOTIDE SEQUENCE</scope>
    <source>
        <strain evidence="1">Duluth1</strain>
        <tissue evidence="1">Whole animal</tissue>
    </source>
</reference>
<proteinExistence type="predicted"/>
<accession>A0A9D4MAM3</accession>
<evidence type="ECO:0000313" key="2">
    <source>
        <dbReference type="Proteomes" id="UP000828390"/>
    </source>
</evidence>
<dbReference type="EMBL" id="JAIWYP010000002">
    <property type="protein sequence ID" value="KAH3872067.1"/>
    <property type="molecule type" value="Genomic_DNA"/>
</dbReference>
<organism evidence="1 2">
    <name type="scientific">Dreissena polymorpha</name>
    <name type="common">Zebra mussel</name>
    <name type="synonym">Mytilus polymorpha</name>
    <dbReference type="NCBI Taxonomy" id="45954"/>
    <lineage>
        <taxon>Eukaryota</taxon>
        <taxon>Metazoa</taxon>
        <taxon>Spiralia</taxon>
        <taxon>Lophotrochozoa</taxon>
        <taxon>Mollusca</taxon>
        <taxon>Bivalvia</taxon>
        <taxon>Autobranchia</taxon>
        <taxon>Heteroconchia</taxon>
        <taxon>Euheterodonta</taxon>
        <taxon>Imparidentia</taxon>
        <taxon>Neoheterodontei</taxon>
        <taxon>Myida</taxon>
        <taxon>Dreissenoidea</taxon>
        <taxon>Dreissenidae</taxon>
        <taxon>Dreissena</taxon>
    </lineage>
</organism>
<dbReference type="AlphaFoldDB" id="A0A9D4MAM3"/>
<dbReference type="PANTHER" id="PTHR46880:SF5">
    <property type="entry name" value="DUF4371 DOMAIN-CONTAINING PROTEIN"/>
    <property type="match status" value="1"/>
</dbReference>
<reference evidence="1" key="2">
    <citation type="submission" date="2020-11" db="EMBL/GenBank/DDBJ databases">
        <authorList>
            <person name="McCartney M.A."/>
            <person name="Auch B."/>
            <person name="Kono T."/>
            <person name="Mallez S."/>
            <person name="Becker A."/>
            <person name="Gohl D.M."/>
            <person name="Silverstein K.A.T."/>
            <person name="Koren S."/>
            <person name="Bechman K.B."/>
            <person name="Herman A."/>
            <person name="Abrahante J.E."/>
            <person name="Garbe J."/>
        </authorList>
    </citation>
    <scope>NUCLEOTIDE SEQUENCE</scope>
    <source>
        <strain evidence="1">Duluth1</strain>
        <tissue evidence="1">Whole animal</tissue>
    </source>
</reference>